<name>A0A139HHT0_9PEZI</name>
<keyword evidence="3" id="KW-1185">Reference proteome</keyword>
<evidence type="ECO:0000313" key="3">
    <source>
        <dbReference type="Proteomes" id="UP000070133"/>
    </source>
</evidence>
<feature type="region of interest" description="Disordered" evidence="1">
    <location>
        <begin position="32"/>
        <end position="55"/>
    </location>
</feature>
<dbReference type="AlphaFoldDB" id="A0A139HHT0"/>
<organism evidence="2 3">
    <name type="scientific">Pseudocercospora eumusae</name>
    <dbReference type="NCBI Taxonomy" id="321146"/>
    <lineage>
        <taxon>Eukaryota</taxon>
        <taxon>Fungi</taxon>
        <taxon>Dikarya</taxon>
        <taxon>Ascomycota</taxon>
        <taxon>Pezizomycotina</taxon>
        <taxon>Dothideomycetes</taxon>
        <taxon>Dothideomycetidae</taxon>
        <taxon>Mycosphaerellales</taxon>
        <taxon>Mycosphaerellaceae</taxon>
        <taxon>Pseudocercospora</taxon>
    </lineage>
</organism>
<feature type="region of interest" description="Disordered" evidence="1">
    <location>
        <begin position="171"/>
        <end position="234"/>
    </location>
</feature>
<dbReference type="Proteomes" id="UP000070133">
    <property type="component" value="Unassembled WGS sequence"/>
</dbReference>
<sequence>MTSARRLGNGKRKAEPPPYFHEIIEESKKKIKCEPGGESQQPSLPAVAGTDVQDAQDDGTKITACLQFIAKVGDEPDVTEGPAAKVAQHRLQSVLQGSNDDRPSCLSWIEQRNGMQGFDGDALGVVAKIVEKAEVGEMVKLLSRCCSSPASIRSVRKQLKVKQQELEREQCAQKHKIGDHVKAETPTRQDVVHPVAAEEHAGDQLAEDSEQRRPAPPPGSFDSPSWTPRSKACATPISPGSSGLMLPTMIDFVPCTKDQRFWYVLLPINTPEAPICDASEKEVKFACQVAFNRRATLRSVHPHGDHAWYACFERDRPGGQKPPLIGTTIFLRGMRIIASHLPVRPQTSFVADLPTYAPSSSAEAVMAALTPVLRARQCRSMTLLQQTREGRRRLIAYFADDPYSWMLNIEYSGFTGRIHIH</sequence>
<dbReference type="EMBL" id="LFZN01000047">
    <property type="protein sequence ID" value="KXT02020.1"/>
    <property type="molecule type" value="Genomic_DNA"/>
</dbReference>
<evidence type="ECO:0000256" key="1">
    <source>
        <dbReference type="SAM" id="MobiDB-lite"/>
    </source>
</evidence>
<evidence type="ECO:0000313" key="2">
    <source>
        <dbReference type="EMBL" id="KXT02020.1"/>
    </source>
</evidence>
<reference evidence="2 3" key="1">
    <citation type="submission" date="2015-07" db="EMBL/GenBank/DDBJ databases">
        <title>Comparative genomics of the Sigatoka disease complex on banana suggests a link between parallel evolutionary changes in Pseudocercospora fijiensis and Pseudocercospora eumusae and increased virulence on the banana host.</title>
        <authorList>
            <person name="Chang T.-C."/>
            <person name="Salvucci A."/>
            <person name="Crous P.W."/>
            <person name="Stergiopoulos I."/>
        </authorList>
    </citation>
    <scope>NUCLEOTIDE SEQUENCE [LARGE SCALE GENOMIC DNA]</scope>
    <source>
        <strain evidence="2 3">CBS 114824</strain>
    </source>
</reference>
<gene>
    <name evidence="2" type="ORF">AC578_6549</name>
</gene>
<accession>A0A139HHT0</accession>
<feature type="region of interest" description="Disordered" evidence="1">
    <location>
        <begin position="1"/>
        <end position="20"/>
    </location>
</feature>
<comment type="caution">
    <text evidence="2">The sequence shown here is derived from an EMBL/GenBank/DDBJ whole genome shotgun (WGS) entry which is preliminary data.</text>
</comment>
<protein>
    <submittedName>
        <fullName evidence="2">Uncharacterized protein</fullName>
    </submittedName>
</protein>
<feature type="compositionally biased region" description="Basic and acidic residues" evidence="1">
    <location>
        <begin position="171"/>
        <end position="202"/>
    </location>
</feature>
<proteinExistence type="predicted"/>